<organism evidence="1 2">
    <name type="scientific">Rhodovibrio sodomensis</name>
    <dbReference type="NCBI Taxonomy" id="1088"/>
    <lineage>
        <taxon>Bacteria</taxon>
        <taxon>Pseudomonadati</taxon>
        <taxon>Pseudomonadota</taxon>
        <taxon>Alphaproteobacteria</taxon>
        <taxon>Rhodospirillales</taxon>
        <taxon>Rhodovibrionaceae</taxon>
        <taxon>Rhodovibrio</taxon>
    </lineage>
</organism>
<evidence type="ECO:0000313" key="1">
    <source>
        <dbReference type="EMBL" id="MBK1669423.1"/>
    </source>
</evidence>
<accession>A0ABS1DIT3</accession>
<dbReference type="EMBL" id="NRRL01000048">
    <property type="protein sequence ID" value="MBK1669423.1"/>
    <property type="molecule type" value="Genomic_DNA"/>
</dbReference>
<protein>
    <submittedName>
        <fullName evidence="1">Uncharacterized protein</fullName>
    </submittedName>
</protein>
<reference evidence="1 2" key="1">
    <citation type="journal article" date="2020" name="Microorganisms">
        <title>Osmotic Adaptation and Compatible Solute Biosynthesis of Phototrophic Bacteria as Revealed from Genome Analyses.</title>
        <authorList>
            <person name="Imhoff J.F."/>
            <person name="Rahn T."/>
            <person name="Kunzel S."/>
            <person name="Keller A."/>
            <person name="Neulinger S.C."/>
        </authorList>
    </citation>
    <scope>NUCLEOTIDE SEQUENCE [LARGE SCALE GENOMIC DNA]</scope>
    <source>
        <strain evidence="1 2">DSM 9895</strain>
    </source>
</reference>
<sequence length="89" mass="9314">MALALDDRETALFTMTTICEPGPDKCSQCRDPGGLSSAIHAQRVDGASRPVEVLYAADHQRQEVTFLGISTDGAGCRHALSEAATAGVP</sequence>
<dbReference type="Proteomes" id="UP001296873">
    <property type="component" value="Unassembled WGS sequence"/>
</dbReference>
<proteinExistence type="predicted"/>
<keyword evidence="2" id="KW-1185">Reference proteome</keyword>
<comment type="caution">
    <text evidence="1">The sequence shown here is derived from an EMBL/GenBank/DDBJ whole genome shotgun (WGS) entry which is preliminary data.</text>
</comment>
<evidence type="ECO:0000313" key="2">
    <source>
        <dbReference type="Proteomes" id="UP001296873"/>
    </source>
</evidence>
<name>A0ABS1DIT3_9PROT</name>
<gene>
    <name evidence="1" type="ORF">CKO28_15400</name>
</gene>